<feature type="signal peptide" evidence="3">
    <location>
        <begin position="1"/>
        <end position="21"/>
    </location>
</feature>
<name>A0A3B3SWK7_9TELE</name>
<dbReference type="PANTHER" id="PTHR22799:SF3">
    <property type="entry name" value="TETRANECTIN"/>
    <property type="match status" value="1"/>
</dbReference>
<evidence type="ECO:0000256" key="2">
    <source>
        <dbReference type="ARBA" id="ARBA00023157"/>
    </source>
</evidence>
<dbReference type="PANTHER" id="PTHR22799">
    <property type="entry name" value="TETRANECTIN-RELATED"/>
    <property type="match status" value="1"/>
</dbReference>
<sequence length="212" mass="23859">MHFRRVCVLLCLLFLAHHSFQETPSKKKSGKKEGGNTAAIEELKKQVEDIMQDVRLLKEQQALQRDGSALKYGECFPSDVCLKGTKIDGKCFLAVSVKKSYHVANEDCMAMGGTLSTPVTGDENDQLYEYVRRRMGPEVQVWLGINDMVSEGHWVDMSGSSVRYKNWETEITRQPDGGHTHNCAVLSTTANGKWFDESCKVEKAFVCEFNIV</sequence>
<dbReference type="STRING" id="1676925.ENSPKIP00000035142"/>
<keyword evidence="3" id="KW-0732">Signal</keyword>
<dbReference type="GO" id="GO:0030246">
    <property type="term" value="F:carbohydrate binding"/>
    <property type="evidence" value="ECO:0007669"/>
    <property type="project" value="UniProtKB-KW"/>
</dbReference>
<dbReference type="InterPro" id="IPR018378">
    <property type="entry name" value="C-type_lectin_CS"/>
</dbReference>
<reference evidence="5" key="2">
    <citation type="submission" date="2025-09" db="UniProtKB">
        <authorList>
            <consortium name="Ensembl"/>
        </authorList>
    </citation>
    <scope>IDENTIFICATION</scope>
</reference>
<dbReference type="Proteomes" id="UP000261540">
    <property type="component" value="Unplaced"/>
</dbReference>
<dbReference type="SMART" id="SM00034">
    <property type="entry name" value="CLECT"/>
    <property type="match status" value="1"/>
</dbReference>
<dbReference type="GO" id="GO:0030282">
    <property type="term" value="P:bone mineralization"/>
    <property type="evidence" value="ECO:0007669"/>
    <property type="project" value="TreeGrafter"/>
</dbReference>
<dbReference type="Ensembl" id="ENSPKIT00000016069.1">
    <property type="protein sequence ID" value="ENSPKIP00000035142.1"/>
    <property type="gene ID" value="ENSPKIG00000014209.1"/>
</dbReference>
<dbReference type="AlphaFoldDB" id="A0A3B3SWK7"/>
<dbReference type="GeneTree" id="ENSGT00950000183186"/>
<dbReference type="CDD" id="cd03596">
    <property type="entry name" value="CLECT_tetranectin_like"/>
    <property type="match status" value="1"/>
</dbReference>
<evidence type="ECO:0000259" key="4">
    <source>
        <dbReference type="PROSITE" id="PS50041"/>
    </source>
</evidence>
<dbReference type="PROSITE" id="PS00615">
    <property type="entry name" value="C_TYPE_LECTIN_1"/>
    <property type="match status" value="1"/>
</dbReference>
<accession>A0A3B3SWK7</accession>
<dbReference type="InterPro" id="IPR016187">
    <property type="entry name" value="CTDL_fold"/>
</dbReference>
<protein>
    <submittedName>
        <fullName evidence="5">C-type lectin domain family 3 member B</fullName>
    </submittedName>
</protein>
<dbReference type="Gene3D" id="3.10.100.10">
    <property type="entry name" value="Mannose-Binding Protein A, subunit A"/>
    <property type="match status" value="1"/>
</dbReference>
<dbReference type="FunFam" id="3.10.100.10:FF:000010">
    <property type="entry name" value="C-type lectin domain family 3 member A"/>
    <property type="match status" value="1"/>
</dbReference>
<dbReference type="Pfam" id="PF00059">
    <property type="entry name" value="Lectin_C"/>
    <property type="match status" value="1"/>
</dbReference>
<evidence type="ECO:0000256" key="3">
    <source>
        <dbReference type="SAM" id="SignalP"/>
    </source>
</evidence>
<proteinExistence type="predicted"/>
<evidence type="ECO:0000313" key="6">
    <source>
        <dbReference type="Proteomes" id="UP000261540"/>
    </source>
</evidence>
<evidence type="ECO:0000313" key="5">
    <source>
        <dbReference type="Ensembl" id="ENSPKIP00000035142.1"/>
    </source>
</evidence>
<reference evidence="5" key="1">
    <citation type="submission" date="2025-08" db="UniProtKB">
        <authorList>
            <consortium name="Ensembl"/>
        </authorList>
    </citation>
    <scope>IDENTIFICATION</scope>
</reference>
<dbReference type="PROSITE" id="PS50041">
    <property type="entry name" value="C_TYPE_LECTIN_2"/>
    <property type="match status" value="1"/>
</dbReference>
<dbReference type="InterPro" id="IPR051663">
    <property type="entry name" value="CLec_Tetranectin-domain"/>
</dbReference>
<keyword evidence="1" id="KW-0430">Lectin</keyword>
<dbReference type="InterPro" id="IPR001304">
    <property type="entry name" value="C-type_lectin-like"/>
</dbReference>
<feature type="domain" description="C-type lectin" evidence="4">
    <location>
        <begin position="87"/>
        <end position="208"/>
    </location>
</feature>
<keyword evidence="2" id="KW-1015">Disulfide bond</keyword>
<evidence type="ECO:0000256" key="1">
    <source>
        <dbReference type="ARBA" id="ARBA00022734"/>
    </source>
</evidence>
<feature type="chain" id="PRO_5017432671" evidence="3">
    <location>
        <begin position="22"/>
        <end position="212"/>
    </location>
</feature>
<dbReference type="OrthoDB" id="6366227at2759"/>
<keyword evidence="6" id="KW-1185">Reference proteome</keyword>
<dbReference type="SUPFAM" id="SSF56436">
    <property type="entry name" value="C-type lectin-like"/>
    <property type="match status" value="1"/>
</dbReference>
<organism evidence="5 6">
    <name type="scientific">Paramormyrops kingsleyae</name>
    <dbReference type="NCBI Taxonomy" id="1676925"/>
    <lineage>
        <taxon>Eukaryota</taxon>
        <taxon>Metazoa</taxon>
        <taxon>Chordata</taxon>
        <taxon>Craniata</taxon>
        <taxon>Vertebrata</taxon>
        <taxon>Euteleostomi</taxon>
        <taxon>Actinopterygii</taxon>
        <taxon>Neopterygii</taxon>
        <taxon>Teleostei</taxon>
        <taxon>Osteoglossocephala</taxon>
        <taxon>Osteoglossomorpha</taxon>
        <taxon>Osteoglossiformes</taxon>
        <taxon>Mormyridae</taxon>
        <taxon>Paramormyrops</taxon>
    </lineage>
</organism>
<dbReference type="GO" id="GO:0005615">
    <property type="term" value="C:extracellular space"/>
    <property type="evidence" value="ECO:0007669"/>
    <property type="project" value="TreeGrafter"/>
</dbReference>
<dbReference type="InterPro" id="IPR016186">
    <property type="entry name" value="C-type_lectin-like/link_sf"/>
</dbReference>